<dbReference type="InterPro" id="IPR010016">
    <property type="entry name" value="PxpB"/>
</dbReference>
<organism evidence="5 6">
    <name type="scientific">Mongoliibacter ruber</name>
    <dbReference type="NCBI Taxonomy" id="1750599"/>
    <lineage>
        <taxon>Bacteria</taxon>
        <taxon>Pseudomonadati</taxon>
        <taxon>Bacteroidota</taxon>
        <taxon>Cytophagia</taxon>
        <taxon>Cytophagales</taxon>
        <taxon>Cyclobacteriaceae</taxon>
        <taxon>Mongoliibacter</taxon>
    </lineage>
</organism>
<gene>
    <name evidence="5" type="ORF">CLW00_10114</name>
</gene>
<dbReference type="PANTHER" id="PTHR34698">
    <property type="entry name" value="5-OXOPROLINASE SUBUNIT B"/>
    <property type="match status" value="1"/>
</dbReference>
<dbReference type="SMART" id="SM00796">
    <property type="entry name" value="AHS1"/>
    <property type="match status" value="1"/>
</dbReference>
<dbReference type="Pfam" id="PF02682">
    <property type="entry name" value="CT_C_D"/>
    <property type="match status" value="1"/>
</dbReference>
<keyword evidence="2" id="KW-0378">Hydrolase</keyword>
<dbReference type="AlphaFoldDB" id="A0A2T0WUJ4"/>
<evidence type="ECO:0000259" key="4">
    <source>
        <dbReference type="SMART" id="SM00796"/>
    </source>
</evidence>
<dbReference type="GO" id="GO:0005524">
    <property type="term" value="F:ATP binding"/>
    <property type="evidence" value="ECO:0007669"/>
    <property type="project" value="UniProtKB-KW"/>
</dbReference>
<accession>A0A2T0WUJ4</accession>
<evidence type="ECO:0000256" key="2">
    <source>
        <dbReference type="ARBA" id="ARBA00022801"/>
    </source>
</evidence>
<reference evidence="5 6" key="1">
    <citation type="submission" date="2018-03" db="EMBL/GenBank/DDBJ databases">
        <title>Genomic Encyclopedia of Archaeal and Bacterial Type Strains, Phase II (KMG-II): from individual species to whole genera.</title>
        <authorList>
            <person name="Goeker M."/>
        </authorList>
    </citation>
    <scope>NUCLEOTIDE SEQUENCE [LARGE SCALE GENOMIC DNA]</scope>
    <source>
        <strain evidence="5 6">DSM 27929</strain>
    </source>
</reference>
<dbReference type="InterPro" id="IPR003833">
    <property type="entry name" value="CT_C_D"/>
</dbReference>
<dbReference type="OrthoDB" id="9778567at2"/>
<keyword evidence="1" id="KW-0547">Nucleotide-binding</keyword>
<evidence type="ECO:0000256" key="3">
    <source>
        <dbReference type="ARBA" id="ARBA00022840"/>
    </source>
</evidence>
<dbReference type="Proteomes" id="UP000238157">
    <property type="component" value="Unassembled WGS sequence"/>
</dbReference>
<protein>
    <submittedName>
        <fullName evidence="5">KipI family sensor histidine kinase inhibitor</fullName>
    </submittedName>
</protein>
<dbReference type="SUPFAM" id="SSF160467">
    <property type="entry name" value="PH0987 N-terminal domain-like"/>
    <property type="match status" value="1"/>
</dbReference>
<dbReference type="Gene3D" id="2.40.100.10">
    <property type="entry name" value="Cyclophilin-like"/>
    <property type="match status" value="1"/>
</dbReference>
<proteinExistence type="predicted"/>
<dbReference type="InterPro" id="IPR029000">
    <property type="entry name" value="Cyclophilin-like_dom_sf"/>
</dbReference>
<evidence type="ECO:0000313" key="5">
    <source>
        <dbReference type="EMBL" id="PRY90355.1"/>
    </source>
</evidence>
<keyword evidence="6" id="KW-1185">Reference proteome</keyword>
<dbReference type="SUPFAM" id="SSF50891">
    <property type="entry name" value="Cyclophilin-like"/>
    <property type="match status" value="1"/>
</dbReference>
<dbReference type="RefSeq" id="WP_106131619.1">
    <property type="nucleotide sequence ID" value="NZ_PVTR01000001.1"/>
</dbReference>
<dbReference type="GO" id="GO:0016787">
    <property type="term" value="F:hydrolase activity"/>
    <property type="evidence" value="ECO:0007669"/>
    <property type="project" value="UniProtKB-KW"/>
</dbReference>
<comment type="caution">
    <text evidence="5">The sequence shown here is derived from an EMBL/GenBank/DDBJ whole genome shotgun (WGS) entry which is preliminary data.</text>
</comment>
<keyword evidence="3" id="KW-0067">ATP-binding</keyword>
<feature type="domain" description="Carboxyltransferase" evidence="4">
    <location>
        <begin position="3"/>
        <end position="203"/>
    </location>
</feature>
<evidence type="ECO:0000256" key="1">
    <source>
        <dbReference type="ARBA" id="ARBA00022741"/>
    </source>
</evidence>
<sequence length="236" mass="26908">MDIRFNLINSKLLEISWPKDISPLILEEMMAVKGYLEKEYADGIKEIRMGYHCLSLKLQLDINEKEVSELLEEIESKGLKIDTPSSKLWTIPVCYGGEFGIDLLKLSKFHGLEPEEIIQLHSDPEYLLYFYGFLPGFMYLGGLNERLTTPRKSSPDRSVPAGSVAIGGKQTGIYPCESPGGWHVVGVCPIPLFDIHQDPPVMAKVNDRVKFRSIEKEEYLELKEKSKTGKYQWQHD</sequence>
<dbReference type="EMBL" id="PVTR01000001">
    <property type="protein sequence ID" value="PRY90355.1"/>
    <property type="molecule type" value="Genomic_DNA"/>
</dbReference>
<dbReference type="NCBIfam" id="TIGR00370">
    <property type="entry name" value="5-oxoprolinase subunit PxpB"/>
    <property type="match status" value="1"/>
</dbReference>
<name>A0A2T0WUJ4_9BACT</name>
<evidence type="ECO:0000313" key="6">
    <source>
        <dbReference type="Proteomes" id="UP000238157"/>
    </source>
</evidence>
<dbReference type="PANTHER" id="PTHR34698:SF2">
    <property type="entry name" value="5-OXOPROLINASE SUBUNIT B"/>
    <property type="match status" value="1"/>
</dbReference>